<feature type="transmembrane region" description="Helical" evidence="2">
    <location>
        <begin position="45"/>
        <end position="63"/>
    </location>
</feature>
<evidence type="ECO:0008006" key="5">
    <source>
        <dbReference type="Google" id="ProtNLM"/>
    </source>
</evidence>
<accession>A0AAU9IM21</accession>
<organism evidence="3 4">
    <name type="scientific">Blepharisma stoltei</name>
    <dbReference type="NCBI Taxonomy" id="1481888"/>
    <lineage>
        <taxon>Eukaryota</taxon>
        <taxon>Sar</taxon>
        <taxon>Alveolata</taxon>
        <taxon>Ciliophora</taxon>
        <taxon>Postciliodesmatophora</taxon>
        <taxon>Heterotrichea</taxon>
        <taxon>Heterotrichida</taxon>
        <taxon>Blepharismidae</taxon>
        <taxon>Blepharisma</taxon>
    </lineage>
</organism>
<keyword evidence="2" id="KW-0472">Membrane</keyword>
<evidence type="ECO:0000313" key="4">
    <source>
        <dbReference type="Proteomes" id="UP001162131"/>
    </source>
</evidence>
<gene>
    <name evidence="3" type="ORF">BSTOLATCC_MIC14267</name>
</gene>
<keyword evidence="2" id="KW-0812">Transmembrane</keyword>
<comment type="caution">
    <text evidence="3">The sequence shown here is derived from an EMBL/GenBank/DDBJ whole genome shotgun (WGS) entry which is preliminary data.</text>
</comment>
<evidence type="ECO:0000256" key="1">
    <source>
        <dbReference type="SAM" id="MobiDB-lite"/>
    </source>
</evidence>
<dbReference type="Proteomes" id="UP001162131">
    <property type="component" value="Unassembled WGS sequence"/>
</dbReference>
<reference evidence="3" key="1">
    <citation type="submission" date="2021-09" db="EMBL/GenBank/DDBJ databases">
        <authorList>
            <consortium name="AG Swart"/>
            <person name="Singh M."/>
            <person name="Singh A."/>
            <person name="Seah K."/>
            <person name="Emmerich C."/>
        </authorList>
    </citation>
    <scope>NUCLEOTIDE SEQUENCE</scope>
    <source>
        <strain evidence="3">ATCC30299</strain>
    </source>
</reference>
<name>A0AAU9IM21_9CILI</name>
<dbReference type="AlphaFoldDB" id="A0AAU9IM21"/>
<keyword evidence="4" id="KW-1185">Reference proteome</keyword>
<proteinExistence type="predicted"/>
<protein>
    <recommendedName>
        <fullName evidence="5">Transmembrane protein</fullName>
    </recommendedName>
</protein>
<evidence type="ECO:0000313" key="3">
    <source>
        <dbReference type="EMBL" id="CAG9315512.1"/>
    </source>
</evidence>
<dbReference type="EMBL" id="CAJZBQ010000014">
    <property type="protein sequence ID" value="CAG9315512.1"/>
    <property type="molecule type" value="Genomic_DNA"/>
</dbReference>
<evidence type="ECO:0000256" key="2">
    <source>
        <dbReference type="SAM" id="Phobius"/>
    </source>
</evidence>
<feature type="region of interest" description="Disordered" evidence="1">
    <location>
        <begin position="166"/>
        <end position="187"/>
    </location>
</feature>
<sequence length="187" mass="21466">MSADQRKDYYEQALIQCFSMAYSSKYIIQNNDQLDLDYDKMLKNAWYKIYGILFGASVGIYYLDRYIKQRHQKYITFKRFTAFGLGLSASWIVISKAVRSQSDSELTMKIAKRYEDQLQSLYPELRTLYDQTFAQPLPIIPGNPLWGQPSSGQSGQFNGAFFPQGAGMPGFPNQGGQNRFPGPDRKF</sequence>
<keyword evidence="2" id="KW-1133">Transmembrane helix</keyword>